<dbReference type="Pfam" id="PF01695">
    <property type="entry name" value="IstB_IS21"/>
    <property type="match status" value="1"/>
</dbReference>
<dbReference type="EMBL" id="BJVJ01000143">
    <property type="protein sequence ID" value="GEL27076.1"/>
    <property type="molecule type" value="Genomic_DNA"/>
</dbReference>
<gene>
    <name evidence="2" type="ORF">PSU4_60300</name>
</gene>
<dbReference type="Proteomes" id="UP000321685">
    <property type="component" value="Unassembled WGS sequence"/>
</dbReference>
<dbReference type="InterPro" id="IPR027417">
    <property type="entry name" value="P-loop_NTPase"/>
</dbReference>
<sequence>MLDTLDARLAQARASERGHLEFLKVLCRDEVARRDRAAFARWLRRAHFEEQVPLEGFDFHANPKLPAAQVRDLATLRWLDAGESVILTGPAGVGKAFVAQAVARQAIRHGADVRFAETRRVVAELPGGHADHSWARRLRALVCPRCRSARRASVARVVVRNVAGWPSILSTLNSLTCTDG</sequence>
<organism evidence="2 3">
    <name type="scientific">Pseudonocardia sulfidoxydans NBRC 16205</name>
    <dbReference type="NCBI Taxonomy" id="1223511"/>
    <lineage>
        <taxon>Bacteria</taxon>
        <taxon>Bacillati</taxon>
        <taxon>Actinomycetota</taxon>
        <taxon>Actinomycetes</taxon>
        <taxon>Pseudonocardiales</taxon>
        <taxon>Pseudonocardiaceae</taxon>
        <taxon>Pseudonocardia</taxon>
    </lineage>
</organism>
<dbReference type="GO" id="GO:0005524">
    <property type="term" value="F:ATP binding"/>
    <property type="evidence" value="ECO:0007669"/>
    <property type="project" value="InterPro"/>
</dbReference>
<evidence type="ECO:0000313" key="3">
    <source>
        <dbReference type="Proteomes" id="UP000321685"/>
    </source>
</evidence>
<proteinExistence type="predicted"/>
<evidence type="ECO:0000259" key="1">
    <source>
        <dbReference type="Pfam" id="PF01695"/>
    </source>
</evidence>
<dbReference type="InterPro" id="IPR002611">
    <property type="entry name" value="IstB_ATP-bd"/>
</dbReference>
<dbReference type="AlphaFoldDB" id="A0A511DQF4"/>
<dbReference type="Gene3D" id="3.40.50.300">
    <property type="entry name" value="P-loop containing nucleotide triphosphate hydrolases"/>
    <property type="match status" value="1"/>
</dbReference>
<feature type="domain" description="IstB-like ATP-binding" evidence="1">
    <location>
        <begin position="3"/>
        <end position="144"/>
    </location>
</feature>
<comment type="caution">
    <text evidence="2">The sequence shown here is derived from an EMBL/GenBank/DDBJ whole genome shotgun (WGS) entry which is preliminary data.</text>
</comment>
<reference evidence="2 3" key="1">
    <citation type="submission" date="2019-07" db="EMBL/GenBank/DDBJ databases">
        <title>Whole genome shotgun sequence of Pseudonocardia sulfidoxydans NBRC 16205.</title>
        <authorList>
            <person name="Hosoyama A."/>
            <person name="Uohara A."/>
            <person name="Ohji S."/>
            <person name="Ichikawa N."/>
        </authorList>
    </citation>
    <scope>NUCLEOTIDE SEQUENCE [LARGE SCALE GENOMIC DNA]</scope>
    <source>
        <strain evidence="2 3">NBRC 16205</strain>
    </source>
</reference>
<dbReference type="SUPFAM" id="SSF52540">
    <property type="entry name" value="P-loop containing nucleoside triphosphate hydrolases"/>
    <property type="match status" value="1"/>
</dbReference>
<evidence type="ECO:0000313" key="2">
    <source>
        <dbReference type="EMBL" id="GEL27076.1"/>
    </source>
</evidence>
<keyword evidence="3" id="KW-1185">Reference proteome</keyword>
<protein>
    <recommendedName>
        <fullName evidence="1">IstB-like ATP-binding domain-containing protein</fullName>
    </recommendedName>
</protein>
<name>A0A511DQF4_9PSEU</name>
<accession>A0A511DQF4</accession>